<protein>
    <submittedName>
        <fullName evidence="2">Uncharacterized protein</fullName>
    </submittedName>
</protein>
<accession>A0A7G5GQ88</accession>
<dbReference type="RefSeq" id="WP_182458143.1">
    <property type="nucleotide sequence ID" value="NZ_CP059732.1"/>
</dbReference>
<sequence length="132" mass="15810">MRTEKYRQLIDVHLLHRVWQSELDIALQEVNFWEVLLNSLHADTEPAPSARDEAWKTELAQLHHFRRLIKRLQEEMQQLDEQIAAGVRVDHVLDTDSRLTHQYVQTEMDSFHADFRVFKTEIRQYITAQPTF</sequence>
<evidence type="ECO:0000256" key="1">
    <source>
        <dbReference type="SAM" id="Coils"/>
    </source>
</evidence>
<keyword evidence="3" id="KW-1185">Reference proteome</keyword>
<name>A0A7G5GQ88_9BACT</name>
<gene>
    <name evidence="2" type="ORF">H3H32_24050</name>
</gene>
<evidence type="ECO:0000313" key="3">
    <source>
        <dbReference type="Proteomes" id="UP000515369"/>
    </source>
</evidence>
<proteinExistence type="predicted"/>
<reference evidence="2 3" key="1">
    <citation type="submission" date="2020-07" db="EMBL/GenBank/DDBJ databases">
        <title>Spirosoma foliorum sp. nov., isolated from the leaves on the Nejang mountain Korea, Republic of.</title>
        <authorList>
            <person name="Ho H."/>
            <person name="Lee Y.-J."/>
            <person name="Nurcahyanto D.-A."/>
            <person name="Kim S.-G."/>
        </authorList>
    </citation>
    <scope>NUCLEOTIDE SEQUENCE [LARGE SCALE GENOMIC DNA]</scope>
    <source>
        <strain evidence="2 3">PL0136</strain>
    </source>
</reference>
<dbReference type="EMBL" id="CP059732">
    <property type="protein sequence ID" value="QMW01030.1"/>
    <property type="molecule type" value="Genomic_DNA"/>
</dbReference>
<dbReference type="AlphaFoldDB" id="A0A7G5GQ88"/>
<dbReference type="Proteomes" id="UP000515369">
    <property type="component" value="Chromosome"/>
</dbReference>
<organism evidence="2 3">
    <name type="scientific">Spirosoma foliorum</name>
    <dbReference type="NCBI Taxonomy" id="2710596"/>
    <lineage>
        <taxon>Bacteria</taxon>
        <taxon>Pseudomonadati</taxon>
        <taxon>Bacteroidota</taxon>
        <taxon>Cytophagia</taxon>
        <taxon>Cytophagales</taxon>
        <taxon>Cytophagaceae</taxon>
        <taxon>Spirosoma</taxon>
    </lineage>
</organism>
<feature type="coiled-coil region" evidence="1">
    <location>
        <begin position="62"/>
        <end position="89"/>
    </location>
</feature>
<keyword evidence="1" id="KW-0175">Coiled coil</keyword>
<evidence type="ECO:0000313" key="2">
    <source>
        <dbReference type="EMBL" id="QMW01030.1"/>
    </source>
</evidence>
<dbReference type="KEGG" id="sfol:H3H32_24050"/>